<dbReference type="InterPro" id="IPR003749">
    <property type="entry name" value="ThiS/MoaD-like"/>
</dbReference>
<dbReference type="Proteomes" id="UP000746471">
    <property type="component" value="Unassembled WGS sequence"/>
</dbReference>
<dbReference type="CDD" id="cd17040">
    <property type="entry name" value="Ubl_MoaD_like"/>
    <property type="match status" value="1"/>
</dbReference>
<gene>
    <name evidence="1" type="ORF">KHM83_06595</name>
</gene>
<dbReference type="RefSeq" id="WP_213236169.1">
    <property type="nucleotide sequence ID" value="NZ_JAHBCL010000009.1"/>
</dbReference>
<comment type="caution">
    <text evidence="1">The sequence shown here is derived from an EMBL/GenBank/DDBJ whole genome shotgun (WGS) entry which is preliminary data.</text>
</comment>
<name>A0ABS5PME8_9FIRM</name>
<dbReference type="EMBL" id="JAHBCL010000009">
    <property type="protein sequence ID" value="MBS7526340.1"/>
    <property type="molecule type" value="Genomic_DNA"/>
</dbReference>
<dbReference type="InterPro" id="IPR016155">
    <property type="entry name" value="Mopterin_synth/thiamin_S_b"/>
</dbReference>
<accession>A0ABS5PME8</accession>
<evidence type="ECO:0000313" key="1">
    <source>
        <dbReference type="EMBL" id="MBS7526340.1"/>
    </source>
</evidence>
<dbReference type="SUPFAM" id="SSF54285">
    <property type="entry name" value="MoaD/ThiS"/>
    <property type="match status" value="1"/>
</dbReference>
<dbReference type="InterPro" id="IPR012675">
    <property type="entry name" value="Beta-grasp_dom_sf"/>
</dbReference>
<protein>
    <submittedName>
        <fullName evidence="1">MoaD/ThiS family protein</fullName>
    </submittedName>
</protein>
<keyword evidence="2" id="KW-1185">Reference proteome</keyword>
<reference evidence="1 2" key="1">
    <citation type="submission" date="2021-05" db="EMBL/GenBank/DDBJ databases">
        <title>Fusibacter ferrireducens sp. nov., an anaerobic, sulfur- and Fe-reducing bacterium isolated from the mangrove sediment.</title>
        <authorList>
            <person name="Qiu D."/>
        </authorList>
    </citation>
    <scope>NUCLEOTIDE SEQUENCE [LARGE SCALE GENOMIC DNA]</scope>
    <source>
        <strain evidence="1 2">DSM 12116</strain>
    </source>
</reference>
<dbReference type="Pfam" id="PF02597">
    <property type="entry name" value="ThiS"/>
    <property type="match status" value="1"/>
</dbReference>
<sequence length="74" mass="7963">MTITVKLFATLRAYHDKIFDLTMPEAVTVEAVVKHLELPANDIAIIMINGRGAKMDAILEEGDVLALFPPVGGG</sequence>
<organism evidence="1 2">
    <name type="scientific">Fusibacter paucivorans</name>
    <dbReference type="NCBI Taxonomy" id="76009"/>
    <lineage>
        <taxon>Bacteria</taxon>
        <taxon>Bacillati</taxon>
        <taxon>Bacillota</taxon>
        <taxon>Clostridia</taxon>
        <taxon>Eubacteriales</taxon>
        <taxon>Eubacteriales Family XII. Incertae Sedis</taxon>
        <taxon>Fusibacter</taxon>
    </lineage>
</organism>
<proteinExistence type="predicted"/>
<dbReference type="Gene3D" id="3.10.20.30">
    <property type="match status" value="1"/>
</dbReference>
<evidence type="ECO:0000313" key="2">
    <source>
        <dbReference type="Proteomes" id="UP000746471"/>
    </source>
</evidence>